<evidence type="ECO:0000313" key="2">
    <source>
        <dbReference type="Proteomes" id="UP001168972"/>
    </source>
</evidence>
<organism evidence="1 2">
    <name type="scientific">Microctonus hyperodae</name>
    <name type="common">Parasitoid wasp</name>
    <dbReference type="NCBI Taxonomy" id="165561"/>
    <lineage>
        <taxon>Eukaryota</taxon>
        <taxon>Metazoa</taxon>
        <taxon>Ecdysozoa</taxon>
        <taxon>Arthropoda</taxon>
        <taxon>Hexapoda</taxon>
        <taxon>Insecta</taxon>
        <taxon>Pterygota</taxon>
        <taxon>Neoptera</taxon>
        <taxon>Endopterygota</taxon>
        <taxon>Hymenoptera</taxon>
        <taxon>Apocrita</taxon>
        <taxon>Ichneumonoidea</taxon>
        <taxon>Braconidae</taxon>
        <taxon>Euphorinae</taxon>
        <taxon>Microctonus</taxon>
    </lineage>
</organism>
<proteinExistence type="predicted"/>
<dbReference type="AlphaFoldDB" id="A0AA39KN10"/>
<dbReference type="EMBL" id="JAQQBR010001832">
    <property type="protein sequence ID" value="KAK0167439.1"/>
    <property type="molecule type" value="Genomic_DNA"/>
</dbReference>
<gene>
    <name evidence="1" type="ORF">PV327_004838</name>
</gene>
<protein>
    <submittedName>
        <fullName evidence="1">Uncharacterized protein</fullName>
    </submittedName>
</protein>
<reference evidence="1" key="1">
    <citation type="journal article" date="2023" name="bioRxiv">
        <title>Scaffold-level genome assemblies of two parasitoid biocontrol wasps reveal the parthenogenesis mechanism and an associated novel virus.</title>
        <authorList>
            <person name="Inwood S."/>
            <person name="Skelly J."/>
            <person name="Guhlin J."/>
            <person name="Harrop T."/>
            <person name="Goldson S."/>
            <person name="Dearden P."/>
        </authorList>
    </citation>
    <scope>NUCLEOTIDE SEQUENCE</scope>
    <source>
        <strain evidence="1">Lincoln</strain>
        <tissue evidence="1">Whole body</tissue>
    </source>
</reference>
<keyword evidence="2" id="KW-1185">Reference proteome</keyword>
<reference evidence="1" key="2">
    <citation type="submission" date="2023-03" db="EMBL/GenBank/DDBJ databases">
        <authorList>
            <person name="Inwood S.N."/>
            <person name="Skelly J.G."/>
            <person name="Guhlin J."/>
            <person name="Harrop T.W.R."/>
            <person name="Goldson S.G."/>
            <person name="Dearden P.K."/>
        </authorList>
    </citation>
    <scope>NUCLEOTIDE SEQUENCE</scope>
    <source>
        <strain evidence="1">Lincoln</strain>
        <tissue evidence="1">Whole body</tissue>
    </source>
</reference>
<accession>A0AA39KN10</accession>
<sequence>HWKYSKERTHLGIESSLLRMDIHKRERVSEIIYSQTGSTKSSMAIRWLRGGTAQQQSADKCLSHGPPKLNHSFIQ</sequence>
<name>A0AA39KN10_MICHY</name>
<feature type="non-terminal residue" evidence="1">
    <location>
        <position position="75"/>
    </location>
</feature>
<dbReference type="Proteomes" id="UP001168972">
    <property type="component" value="Unassembled WGS sequence"/>
</dbReference>
<evidence type="ECO:0000313" key="1">
    <source>
        <dbReference type="EMBL" id="KAK0167439.1"/>
    </source>
</evidence>
<comment type="caution">
    <text evidence="1">The sequence shown here is derived from an EMBL/GenBank/DDBJ whole genome shotgun (WGS) entry which is preliminary data.</text>
</comment>